<accession>A0A6N7Z110</accession>
<dbReference type="PANTHER" id="PTHR11895">
    <property type="entry name" value="TRANSAMIDASE"/>
    <property type="match status" value="1"/>
</dbReference>
<keyword evidence="3" id="KW-1185">Reference proteome</keyword>
<dbReference type="Proteomes" id="UP000440096">
    <property type="component" value="Unassembled WGS sequence"/>
</dbReference>
<dbReference type="InterPro" id="IPR000120">
    <property type="entry name" value="Amidase"/>
</dbReference>
<reference evidence="2 3" key="1">
    <citation type="submission" date="2019-11" db="EMBL/GenBank/DDBJ databases">
        <title>Draft genome of Amycolatopsis RM579.</title>
        <authorList>
            <person name="Duangmal K."/>
            <person name="Mingma R."/>
        </authorList>
    </citation>
    <scope>NUCLEOTIDE SEQUENCE [LARGE SCALE GENOMIC DNA]</scope>
    <source>
        <strain evidence="2 3">RM579</strain>
    </source>
</reference>
<name>A0A6N7Z110_9PSEU</name>
<dbReference type="AlphaFoldDB" id="A0A6N7Z110"/>
<dbReference type="RefSeq" id="WP_154756652.1">
    <property type="nucleotide sequence ID" value="NZ_WMBA01000012.1"/>
</dbReference>
<protein>
    <submittedName>
        <fullName evidence="2">Amidase</fullName>
    </submittedName>
</protein>
<dbReference type="Gene3D" id="3.90.1300.10">
    <property type="entry name" value="Amidase signature (AS) domain"/>
    <property type="match status" value="1"/>
</dbReference>
<dbReference type="Pfam" id="PF01425">
    <property type="entry name" value="Amidase"/>
    <property type="match status" value="1"/>
</dbReference>
<evidence type="ECO:0000259" key="1">
    <source>
        <dbReference type="Pfam" id="PF01425"/>
    </source>
</evidence>
<dbReference type="GO" id="GO:0003824">
    <property type="term" value="F:catalytic activity"/>
    <property type="evidence" value="ECO:0007669"/>
    <property type="project" value="InterPro"/>
</dbReference>
<dbReference type="PANTHER" id="PTHR11895:SF176">
    <property type="entry name" value="AMIDASE AMID-RELATED"/>
    <property type="match status" value="1"/>
</dbReference>
<dbReference type="EMBL" id="WMBA01000012">
    <property type="protein sequence ID" value="MTD54429.1"/>
    <property type="molecule type" value="Genomic_DNA"/>
</dbReference>
<evidence type="ECO:0000313" key="2">
    <source>
        <dbReference type="EMBL" id="MTD54429.1"/>
    </source>
</evidence>
<sequence>MYLTITEAAAALRTGETTSVALTEAAFATADAHDEKLGVYLSRFDESALAAAAKADAELADGTDRGPLHGIPLGVKDIIATEEGETTAQSLVLDRAWGAGGDAPVVARLRAAGAVITGKTTTMEYAIGTPDPEKPFPIPRNPWNTKHYPGGSSSGTGNGVAAGLFLGGLGTDTGGSIRYPATSCGITGLKQTFGRVPKAGCVPLGYSYDHIGPMARSAEDCAVMLAVLAGHDTSDATSVDRPVGDYTGALTGSLQGMRIGIDMLLDRSPMTVPELAPALEAAVGELTAAGATVVDVRLPLYDELTSATMIGLTAEAYAYHRPDLRSRWLDYGAGTRLAVATGALVSAGDYVQAQRVRRAGQRQVSAVFDDVDLILTPTSACGAPEVDKLTLDDIVGALHTAYWNALGNPAMSVPMGFTGDGLPLGLQIIGRPFDEAAVLAAGYAYQQRTSWHLRTPAL</sequence>
<gene>
    <name evidence="2" type="ORF">GKO32_10645</name>
</gene>
<dbReference type="OrthoDB" id="182039at2"/>
<proteinExistence type="predicted"/>
<evidence type="ECO:0000313" key="3">
    <source>
        <dbReference type="Proteomes" id="UP000440096"/>
    </source>
</evidence>
<dbReference type="InterPro" id="IPR036928">
    <property type="entry name" value="AS_sf"/>
</dbReference>
<feature type="domain" description="Amidase" evidence="1">
    <location>
        <begin position="22"/>
        <end position="439"/>
    </location>
</feature>
<dbReference type="SUPFAM" id="SSF75304">
    <property type="entry name" value="Amidase signature (AS) enzymes"/>
    <property type="match status" value="1"/>
</dbReference>
<dbReference type="InterPro" id="IPR023631">
    <property type="entry name" value="Amidase_dom"/>
</dbReference>
<organism evidence="2 3">
    <name type="scientific">Amycolatopsis pithecellobii</name>
    <dbReference type="NCBI Taxonomy" id="664692"/>
    <lineage>
        <taxon>Bacteria</taxon>
        <taxon>Bacillati</taxon>
        <taxon>Actinomycetota</taxon>
        <taxon>Actinomycetes</taxon>
        <taxon>Pseudonocardiales</taxon>
        <taxon>Pseudonocardiaceae</taxon>
        <taxon>Amycolatopsis</taxon>
    </lineage>
</organism>
<comment type="caution">
    <text evidence="2">The sequence shown here is derived from an EMBL/GenBank/DDBJ whole genome shotgun (WGS) entry which is preliminary data.</text>
</comment>